<dbReference type="Proteomes" id="UP001501757">
    <property type="component" value="Unassembled WGS sequence"/>
</dbReference>
<comment type="caution">
    <text evidence="1">The sequence shown here is derived from an EMBL/GenBank/DDBJ whole genome shotgun (WGS) entry which is preliminary data.</text>
</comment>
<evidence type="ECO:0000313" key="2">
    <source>
        <dbReference type="Proteomes" id="UP001501757"/>
    </source>
</evidence>
<keyword evidence="2" id="KW-1185">Reference proteome</keyword>
<evidence type="ECO:0008006" key="3">
    <source>
        <dbReference type="Google" id="ProtNLM"/>
    </source>
</evidence>
<dbReference type="EMBL" id="BAAAEI010000017">
    <property type="protein sequence ID" value="GAA0363261.1"/>
    <property type="molecule type" value="Genomic_DNA"/>
</dbReference>
<gene>
    <name evidence="1" type="ORF">GCM10009092_29540</name>
</gene>
<dbReference type="SUPFAM" id="SSF52172">
    <property type="entry name" value="CheY-like"/>
    <property type="match status" value="1"/>
</dbReference>
<proteinExistence type="predicted"/>
<evidence type="ECO:0000313" key="1">
    <source>
        <dbReference type="EMBL" id="GAA0363261.1"/>
    </source>
</evidence>
<reference evidence="2" key="1">
    <citation type="journal article" date="2019" name="Int. J. Syst. Evol. Microbiol.">
        <title>The Global Catalogue of Microorganisms (GCM) 10K type strain sequencing project: providing services to taxonomists for standard genome sequencing and annotation.</title>
        <authorList>
            <consortium name="The Broad Institute Genomics Platform"/>
            <consortium name="The Broad Institute Genome Sequencing Center for Infectious Disease"/>
            <person name="Wu L."/>
            <person name="Ma J."/>
        </authorList>
    </citation>
    <scope>NUCLEOTIDE SEQUENCE [LARGE SCALE GENOMIC DNA]</scope>
    <source>
        <strain evidence="2">JCM 13378</strain>
    </source>
</reference>
<protein>
    <recommendedName>
        <fullName evidence="3">Response regulatory domain-containing protein</fullName>
    </recommendedName>
</protein>
<dbReference type="InterPro" id="IPR011006">
    <property type="entry name" value="CheY-like_superfamily"/>
</dbReference>
<name>A0ABP3H890_9ALTE</name>
<sequence>MEDYLEIAVTVWKGSVPPSYVNAEERKRSLYELLELHCEYWLSASSLSGVVKYAKHQAMQLAYKSAKQFTQHFRIPQMTGKFQSAMPGLRLMSVKRVLVVSNNFIDMMALNSVAVDLAIETYFISCDDAAAVLRLHHFDIIVLDCCQNSSVNYVPALLSMNRHQSALLLAIQPKVHASKCIASRVDGMLSYPLKLDEVIEHFDNARYSRWVLQTTVSHFSSAK</sequence>
<accession>A0ABP3H890</accession>
<organism evidence="1 2">
    <name type="scientific">Bowmanella denitrificans</name>
    <dbReference type="NCBI Taxonomy" id="366582"/>
    <lineage>
        <taxon>Bacteria</taxon>
        <taxon>Pseudomonadati</taxon>
        <taxon>Pseudomonadota</taxon>
        <taxon>Gammaproteobacteria</taxon>
        <taxon>Alteromonadales</taxon>
        <taxon>Alteromonadaceae</taxon>
        <taxon>Bowmanella</taxon>
    </lineage>
</organism>